<proteinExistence type="predicted"/>
<name>A0A7S3AQP1_9EUKA</name>
<reference evidence="1" key="1">
    <citation type="submission" date="2021-01" db="EMBL/GenBank/DDBJ databases">
        <authorList>
            <person name="Corre E."/>
            <person name="Pelletier E."/>
            <person name="Niang G."/>
            <person name="Scheremetjew M."/>
            <person name="Finn R."/>
            <person name="Kale V."/>
            <person name="Holt S."/>
            <person name="Cochrane G."/>
            <person name="Meng A."/>
            <person name="Brown T."/>
            <person name="Cohen L."/>
        </authorList>
    </citation>
    <scope>NUCLEOTIDE SEQUENCE</scope>
    <source>
        <strain evidence="1">CCMP281</strain>
    </source>
</reference>
<dbReference type="AlphaFoldDB" id="A0A7S3AQP1"/>
<dbReference type="EMBL" id="HBHX01023267">
    <property type="protein sequence ID" value="CAE0112267.1"/>
    <property type="molecule type" value="Transcribed_RNA"/>
</dbReference>
<evidence type="ECO:0000313" key="1">
    <source>
        <dbReference type="EMBL" id="CAE0112267.1"/>
    </source>
</evidence>
<gene>
    <name evidence="1" type="ORF">HERI1096_LOCUS12927</name>
</gene>
<protein>
    <submittedName>
        <fullName evidence="1">Uncharacterized protein</fullName>
    </submittedName>
</protein>
<accession>A0A7S3AQP1</accession>
<sequence>MALTIHGEAVLPSDPELWLDGAEEHLEAPCSQSSGRCEFNAGWGAVSGGALFCLADLVSSSSMDVGDRGASRDRYRLRALSEIAAAGVALEQPTPCLEEEELEKTPPIFPSSGQEVPPPCDELMSEGVLKSREHACEGLRPRRSLTSSMQAAMQGALSSMGILVPDAIPERRSTLEVLRELGIHVSEID</sequence>
<organism evidence="1">
    <name type="scientific">Haptolina ericina</name>
    <dbReference type="NCBI Taxonomy" id="156174"/>
    <lineage>
        <taxon>Eukaryota</taxon>
        <taxon>Haptista</taxon>
        <taxon>Haptophyta</taxon>
        <taxon>Prymnesiophyceae</taxon>
        <taxon>Prymnesiales</taxon>
        <taxon>Prymnesiaceae</taxon>
        <taxon>Haptolina</taxon>
    </lineage>
</organism>